<evidence type="ECO:0000256" key="2">
    <source>
        <dbReference type="ARBA" id="ARBA00022980"/>
    </source>
</evidence>
<proteinExistence type="inferred from homology"/>
<organism evidence="8 9">
    <name type="scientific">Candidatus Magnetaquiglobus chichijimensis</name>
    <dbReference type="NCBI Taxonomy" id="3141448"/>
    <lineage>
        <taxon>Bacteria</taxon>
        <taxon>Pseudomonadati</taxon>
        <taxon>Pseudomonadota</taxon>
        <taxon>Magnetococcia</taxon>
        <taxon>Magnetococcales</taxon>
        <taxon>Candidatus Magnetaquicoccaceae</taxon>
        <taxon>Candidatus Magnetaquiglobus</taxon>
    </lineage>
</organism>
<dbReference type="GO" id="GO:0005840">
    <property type="term" value="C:ribosome"/>
    <property type="evidence" value="ECO:0007669"/>
    <property type="project" value="UniProtKB-KW"/>
</dbReference>
<evidence type="ECO:0000313" key="9">
    <source>
        <dbReference type="Proteomes" id="UP001628193"/>
    </source>
</evidence>
<gene>
    <name evidence="5 8" type="primary">rpsU</name>
    <name evidence="8" type="ORF">SIID45300_01646</name>
</gene>
<dbReference type="InterPro" id="IPR001911">
    <property type="entry name" value="Ribosomal_bS21"/>
</dbReference>
<dbReference type="EMBL" id="BAAFGK010000004">
    <property type="protein sequence ID" value="GAB0057322.1"/>
    <property type="molecule type" value="Genomic_DNA"/>
</dbReference>
<dbReference type="PRINTS" id="PR00976">
    <property type="entry name" value="RIBOSOMALS21"/>
</dbReference>
<dbReference type="PANTHER" id="PTHR21109">
    <property type="entry name" value="MITOCHONDRIAL 28S RIBOSOMAL PROTEIN S21"/>
    <property type="match status" value="1"/>
</dbReference>
<sequence length="68" mass="8226">MRIDVYDNNVDQAIRVLKKKMIREGMFREMKKRKFFEKPSERKRRKKAEAVRRLRKKIRRSSVAGGSS</sequence>
<evidence type="ECO:0000256" key="4">
    <source>
        <dbReference type="ARBA" id="ARBA00035135"/>
    </source>
</evidence>
<protein>
    <recommendedName>
        <fullName evidence="4 5">Small ribosomal subunit protein bS21</fullName>
    </recommendedName>
</protein>
<keyword evidence="9" id="KW-1185">Reference proteome</keyword>
<dbReference type="InterPro" id="IPR038380">
    <property type="entry name" value="Ribosomal_bS21_sf"/>
</dbReference>
<feature type="compositionally biased region" description="Basic residues" evidence="7">
    <location>
        <begin position="36"/>
        <end position="60"/>
    </location>
</feature>
<comment type="caution">
    <text evidence="8">The sequence shown here is derived from an EMBL/GenBank/DDBJ whole genome shotgun (WGS) entry which is preliminary data.</text>
</comment>
<reference evidence="8 9" key="1">
    <citation type="submission" date="2024-09" db="EMBL/GenBank/DDBJ databases">
        <title>Draft genome sequence of Candidatus Magnetaquicoccaceae bacterium FCR-1.</title>
        <authorList>
            <person name="Shimoshige H."/>
            <person name="Shimamura S."/>
            <person name="Taoka A."/>
            <person name="Kobayashi H."/>
            <person name="Maekawa T."/>
        </authorList>
    </citation>
    <scope>NUCLEOTIDE SEQUENCE [LARGE SCALE GENOMIC DNA]</scope>
    <source>
        <strain evidence="8 9">FCR-1</strain>
    </source>
</reference>
<dbReference type="Gene3D" id="1.20.5.1150">
    <property type="entry name" value="Ribosomal protein S8"/>
    <property type="match status" value="1"/>
</dbReference>
<evidence type="ECO:0000256" key="1">
    <source>
        <dbReference type="ARBA" id="ARBA00006640"/>
    </source>
</evidence>
<dbReference type="Proteomes" id="UP001628193">
    <property type="component" value="Unassembled WGS sequence"/>
</dbReference>
<dbReference type="PANTHER" id="PTHR21109:SF0">
    <property type="entry name" value="SMALL RIBOSOMAL SUBUNIT PROTEIN BS21M"/>
    <property type="match status" value="1"/>
</dbReference>
<evidence type="ECO:0000256" key="6">
    <source>
        <dbReference type="RuleBase" id="RU000667"/>
    </source>
</evidence>
<keyword evidence="3 5" id="KW-0687">Ribonucleoprotein</keyword>
<comment type="similarity">
    <text evidence="1 5 6">Belongs to the bacterial ribosomal protein bS21 family.</text>
</comment>
<dbReference type="NCBIfam" id="TIGR00030">
    <property type="entry name" value="S21p"/>
    <property type="match status" value="1"/>
</dbReference>
<evidence type="ECO:0000256" key="5">
    <source>
        <dbReference type="HAMAP-Rule" id="MF_00358"/>
    </source>
</evidence>
<dbReference type="Pfam" id="PF01165">
    <property type="entry name" value="Ribosomal_S21"/>
    <property type="match status" value="1"/>
</dbReference>
<feature type="region of interest" description="Disordered" evidence="7">
    <location>
        <begin position="36"/>
        <end position="68"/>
    </location>
</feature>
<name>A0ABQ0C8U7_9PROT</name>
<keyword evidence="2 5" id="KW-0689">Ribosomal protein</keyword>
<evidence type="ECO:0000313" key="8">
    <source>
        <dbReference type="EMBL" id="GAB0057322.1"/>
    </source>
</evidence>
<evidence type="ECO:0000256" key="3">
    <source>
        <dbReference type="ARBA" id="ARBA00023274"/>
    </source>
</evidence>
<accession>A0ABQ0C8U7</accession>
<dbReference type="HAMAP" id="MF_00358">
    <property type="entry name" value="Ribosomal_bS21"/>
    <property type="match status" value="1"/>
</dbReference>
<evidence type="ECO:0000256" key="7">
    <source>
        <dbReference type="SAM" id="MobiDB-lite"/>
    </source>
</evidence>